<dbReference type="InterPro" id="IPR011501">
    <property type="entry name" value="Noc3_N"/>
</dbReference>
<dbReference type="PANTHER" id="PTHR14428:SF5">
    <property type="entry name" value="NUCLEOLAR COMPLEX PROTEIN 3 HOMOLOG"/>
    <property type="match status" value="1"/>
</dbReference>
<dbReference type="SUPFAM" id="SSF48371">
    <property type="entry name" value="ARM repeat"/>
    <property type="match status" value="1"/>
</dbReference>
<evidence type="ECO:0000256" key="5">
    <source>
        <dbReference type="SAM" id="MobiDB-lite"/>
    </source>
</evidence>
<feature type="domain" description="Nucleolar complex-associated protein 3 N-terminal" evidence="7">
    <location>
        <begin position="257"/>
        <end position="357"/>
    </location>
</feature>
<evidence type="ECO:0000313" key="8">
    <source>
        <dbReference type="EMBL" id="GHP11885.1"/>
    </source>
</evidence>
<feature type="region of interest" description="Disordered" evidence="5">
    <location>
        <begin position="484"/>
        <end position="503"/>
    </location>
</feature>
<dbReference type="Pfam" id="PF03914">
    <property type="entry name" value="CBF"/>
    <property type="match status" value="1"/>
</dbReference>
<evidence type="ECO:0000256" key="1">
    <source>
        <dbReference type="ARBA" id="ARBA00004604"/>
    </source>
</evidence>
<dbReference type="AlphaFoldDB" id="A0A830HZ63"/>
<evidence type="ECO:0000313" key="9">
    <source>
        <dbReference type="Proteomes" id="UP000660262"/>
    </source>
</evidence>
<dbReference type="GO" id="GO:0003682">
    <property type="term" value="F:chromatin binding"/>
    <property type="evidence" value="ECO:0007669"/>
    <property type="project" value="TreeGrafter"/>
</dbReference>
<evidence type="ECO:0000256" key="4">
    <source>
        <dbReference type="ARBA" id="ARBA00023242"/>
    </source>
</evidence>
<feature type="compositionally biased region" description="Basic and acidic residues" evidence="5">
    <location>
        <begin position="192"/>
        <end position="201"/>
    </location>
</feature>
<dbReference type="InterPro" id="IPR016024">
    <property type="entry name" value="ARM-type_fold"/>
</dbReference>
<dbReference type="GO" id="GO:0005730">
    <property type="term" value="C:nucleolus"/>
    <property type="evidence" value="ECO:0007669"/>
    <property type="project" value="UniProtKB-SubCell"/>
</dbReference>
<dbReference type="EMBL" id="BNJQ01000037">
    <property type="protein sequence ID" value="GHP11885.1"/>
    <property type="molecule type" value="Genomic_DNA"/>
</dbReference>
<gene>
    <name evidence="8" type="ORF">PPROV_001061200</name>
</gene>
<dbReference type="PANTHER" id="PTHR14428">
    <property type="entry name" value="NUCLEOLAR COMPLEX PROTEIN 3"/>
    <property type="match status" value="1"/>
</dbReference>
<comment type="caution">
    <text evidence="8">The sequence shown here is derived from an EMBL/GenBank/DDBJ whole genome shotgun (WGS) entry which is preliminary data.</text>
</comment>
<evidence type="ECO:0000259" key="6">
    <source>
        <dbReference type="Pfam" id="PF03914"/>
    </source>
</evidence>
<comment type="subcellular location">
    <subcellularLocation>
        <location evidence="1">Nucleus</location>
        <location evidence="1">Nucleolus</location>
    </subcellularLocation>
</comment>
<keyword evidence="3" id="KW-0175">Coiled coil</keyword>
<feature type="region of interest" description="Disordered" evidence="5">
    <location>
        <begin position="1"/>
        <end position="121"/>
    </location>
</feature>
<evidence type="ECO:0008006" key="10">
    <source>
        <dbReference type="Google" id="ProtNLM"/>
    </source>
</evidence>
<evidence type="ECO:0000259" key="7">
    <source>
        <dbReference type="Pfam" id="PF07540"/>
    </source>
</evidence>
<feature type="compositionally biased region" description="Basic and acidic residues" evidence="5">
    <location>
        <begin position="35"/>
        <end position="49"/>
    </location>
</feature>
<keyword evidence="4" id="KW-0539">Nucleus</keyword>
<feature type="compositionally biased region" description="Low complexity" evidence="5">
    <location>
        <begin position="170"/>
        <end position="180"/>
    </location>
</feature>
<feature type="compositionally biased region" description="Basic and acidic residues" evidence="5">
    <location>
        <begin position="106"/>
        <end position="121"/>
    </location>
</feature>
<proteinExistence type="inferred from homology"/>
<dbReference type="GO" id="GO:0006270">
    <property type="term" value="P:DNA replication initiation"/>
    <property type="evidence" value="ECO:0007669"/>
    <property type="project" value="TreeGrafter"/>
</dbReference>
<dbReference type="InterPro" id="IPR016903">
    <property type="entry name" value="Nucleolar_cplx-assoc_3"/>
</dbReference>
<sequence>MPPSMPGSMPPLQRGGGGKGGSHQKKKGKGGKSSSKKDMRSSLSKKKEPPMPSDLPGYDSANSDSEDNNLSDSDVEFVTQNASRLGFLTPYGSKHGNSDDSAASPLKEKEGIKASKLRESEYVERVMQRRELERLREQREQQMLEQSALASPLPVKTPTGQVLAATPATHDANDANAATPLSLTKAQRRTLQKQEKRKAKESAAAAAAAAPAASDDEEDGTTNAATTTTTTPPPSDEMHDRLAILDSLTSRQERLDEAKQSIALLSTRLVASPQDHVASLSLLINLLSDSDATVASIAMLSLFSIFVDIVPGYRITTNSTLNEPAMTAGGKGNKKVSREVADLRSYESKLLAHYTSYVNALTACSKSCPSSNLNPPKRIKTATHCLCSLIQRIPHFNLSSAILRTIVPLMCAASEDLHKPCCQAVQTSLSLAADPSGLLQKECGDLVANLVLKRACRVPERVIDSLVTAQFDSNIIYAAPSDGASRAKGGGKKRGGAKRKRDEVDDAFAEAEATTSTVARRRAQSLLLRSLADALLRVLRAAELLVANNDDLDVDERMLAAIPVQSALRGIARIGHLLDVAVVSAAMAALGRIASAGIDDDDDDDAFSPSLKTRNTWPLSVRVAAVQASCNLLRANGGALAAEGASTDYEALFTALYHILSQVDGNTDPSLSNYESLVQCSQALLLETGPRIVGEARAAAFVKRLLRAAASTSASEVGAALGLMTVARSLLHAHVRARALLDGDAPVQSGRFNENATRPDAANALAGTLWEVEALRKHVHPLVRDLADLIVQPLDSDSSRGSSARLARLGGPGVRPEKMCRKFPDIGWTGEED</sequence>
<feature type="region of interest" description="Disordered" evidence="5">
    <location>
        <begin position="137"/>
        <end position="158"/>
    </location>
</feature>
<feature type="domain" description="CCAAT-binding factor" evidence="6">
    <location>
        <begin position="646"/>
        <end position="787"/>
    </location>
</feature>
<dbReference type="Pfam" id="PF07540">
    <property type="entry name" value="NOC3p"/>
    <property type="match status" value="1"/>
</dbReference>
<feature type="compositionally biased region" description="Low complexity" evidence="5">
    <location>
        <begin position="221"/>
        <end position="230"/>
    </location>
</feature>
<reference evidence="8" key="1">
    <citation type="submission" date="2020-10" db="EMBL/GenBank/DDBJ databases">
        <title>Unveiling of a novel bifunctional photoreceptor, Dualchrome1, isolated from a cosmopolitan green alga.</title>
        <authorList>
            <person name="Suzuki S."/>
            <person name="Kawachi M."/>
        </authorList>
    </citation>
    <scope>NUCLEOTIDE SEQUENCE</scope>
    <source>
        <strain evidence="8">NIES 2893</strain>
    </source>
</reference>
<accession>A0A830HZ63</accession>
<name>A0A830HZ63_9CHLO</name>
<feature type="compositionally biased region" description="Basic residues" evidence="5">
    <location>
        <begin position="489"/>
        <end position="499"/>
    </location>
</feature>
<organism evidence="8 9">
    <name type="scientific">Pycnococcus provasolii</name>
    <dbReference type="NCBI Taxonomy" id="41880"/>
    <lineage>
        <taxon>Eukaryota</taxon>
        <taxon>Viridiplantae</taxon>
        <taxon>Chlorophyta</taxon>
        <taxon>Pseudoscourfieldiophyceae</taxon>
        <taxon>Pseudoscourfieldiales</taxon>
        <taxon>Pycnococcaceae</taxon>
        <taxon>Pycnococcus</taxon>
    </lineage>
</organism>
<dbReference type="OrthoDB" id="10263597at2759"/>
<keyword evidence="9" id="KW-1185">Reference proteome</keyword>
<dbReference type="InterPro" id="IPR005612">
    <property type="entry name" value="CCAAT-binding_factor"/>
</dbReference>
<comment type="similarity">
    <text evidence="2">Belongs to the CBF/MAK21 family.</text>
</comment>
<feature type="compositionally biased region" description="Acidic residues" evidence="5">
    <location>
        <begin position="64"/>
        <end position="75"/>
    </location>
</feature>
<dbReference type="Proteomes" id="UP000660262">
    <property type="component" value="Unassembled WGS sequence"/>
</dbReference>
<feature type="region of interest" description="Disordered" evidence="5">
    <location>
        <begin position="170"/>
        <end position="239"/>
    </location>
</feature>
<feature type="compositionally biased region" description="Low complexity" evidence="5">
    <location>
        <begin position="203"/>
        <end position="213"/>
    </location>
</feature>
<protein>
    <recommendedName>
        <fullName evidence="10">Nucleolar complex-associated protein 3 N-terminal domain-containing protein</fullName>
    </recommendedName>
</protein>
<evidence type="ECO:0000256" key="2">
    <source>
        <dbReference type="ARBA" id="ARBA00007797"/>
    </source>
</evidence>
<evidence type="ECO:0000256" key="3">
    <source>
        <dbReference type="ARBA" id="ARBA00023054"/>
    </source>
</evidence>